<keyword evidence="2 3" id="KW-0378">Hydrolase</keyword>
<dbReference type="InterPro" id="IPR019826">
    <property type="entry name" value="Carboxylesterase_B_AS"/>
</dbReference>
<dbReference type="PANTHER" id="PTHR11559">
    <property type="entry name" value="CARBOXYLESTERASE"/>
    <property type="match status" value="1"/>
</dbReference>
<comment type="caution">
    <text evidence="5">The sequence shown here is derived from an EMBL/GenBank/DDBJ whole genome shotgun (WGS) entry which is preliminary data.</text>
</comment>
<protein>
    <recommendedName>
        <fullName evidence="3">Carboxylic ester hydrolase</fullName>
        <ecNumber evidence="3">3.1.1.-</ecNumber>
    </recommendedName>
</protein>
<dbReference type="PROSITE" id="PS00122">
    <property type="entry name" value="CARBOXYLESTERASE_B_1"/>
    <property type="match status" value="1"/>
</dbReference>
<evidence type="ECO:0000256" key="3">
    <source>
        <dbReference type="RuleBase" id="RU361235"/>
    </source>
</evidence>
<gene>
    <name evidence="5" type="ORF">GCM10008956_20040</name>
</gene>
<dbReference type="Gene3D" id="3.40.50.1820">
    <property type="entry name" value="alpha/beta hydrolase"/>
    <property type="match status" value="1"/>
</dbReference>
<accession>A0A8H9GUT9</accession>
<feature type="domain" description="Carboxylesterase type B" evidence="4">
    <location>
        <begin position="30"/>
        <end position="526"/>
    </location>
</feature>
<dbReference type="RefSeq" id="WP_110829043.1">
    <property type="nucleotide sequence ID" value="NZ_BMQG01000006.1"/>
</dbReference>
<comment type="similarity">
    <text evidence="1 3">Belongs to the type-B carboxylesterase/lipase family.</text>
</comment>
<dbReference type="Proteomes" id="UP000600547">
    <property type="component" value="Unassembled WGS sequence"/>
</dbReference>
<dbReference type="InterPro" id="IPR002018">
    <property type="entry name" value="CarbesteraseB"/>
</dbReference>
<sequence length="532" mass="55411">MRTRIDRGRAALLAALLGTGSWAAGQTGAPGVTTAQGPVQGVTKGAVTQYLGLPYAAPPTGPNRWRPPQPASTWTSARAADQLSPVCTQVISALFALPGETVGDVKGQEDCLYLNVYVPQGRPGPLPVMVWIHGGAFVNGSAGLYDASELARREGVVVVTINYRLGALGFLALPELDQESTDGTSGNYGFMDQQAALRWVQANIAAFGGDRQNVTLFGESAGGYSICAHMASPGSAGLFQKAVIMSGLCGSPGNTVAASEAAQRNVAYASRLGCRQDTLACLRSLDPARLAKAKVPGVRPLSNLVWAPVHGGEVLPRPLLETFQNGVFNKVPVVAGTTRDEGRLFVKVGVPEGRTMSLPLYWGAAGLLTGVPNVTRALREYPGRGEGTPALAFSNMFTDVVFACPAVNVAGALARFVPVYAYEFADPQAATEIPSPPDLPGLGSAHSSELVYLFRTRLPGLGDPAAFTPAQAGLADAFAGGVGAFARAGQPGWTAYDAARGNVQVFTPSGNAPSTTFAQDHKCDFWNGLNLP</sequence>
<feature type="signal peptide" evidence="3">
    <location>
        <begin position="1"/>
        <end position="23"/>
    </location>
</feature>
<dbReference type="SUPFAM" id="SSF53474">
    <property type="entry name" value="alpha/beta-Hydrolases"/>
    <property type="match status" value="1"/>
</dbReference>
<dbReference type="PROSITE" id="PS00941">
    <property type="entry name" value="CARBOXYLESTERASE_B_2"/>
    <property type="match status" value="1"/>
</dbReference>
<name>A0A8H9GUT9_9DEIO</name>
<evidence type="ECO:0000256" key="1">
    <source>
        <dbReference type="ARBA" id="ARBA00005964"/>
    </source>
</evidence>
<reference evidence="6" key="1">
    <citation type="journal article" date="2019" name="Int. J. Syst. Evol. Microbiol.">
        <title>The Global Catalogue of Microorganisms (GCM) 10K type strain sequencing project: providing services to taxonomists for standard genome sequencing and annotation.</title>
        <authorList>
            <consortium name="The Broad Institute Genomics Platform"/>
            <consortium name="The Broad Institute Genome Sequencing Center for Infectious Disease"/>
            <person name="Wu L."/>
            <person name="Ma J."/>
        </authorList>
    </citation>
    <scope>NUCLEOTIDE SEQUENCE [LARGE SCALE GENOMIC DNA]</scope>
    <source>
        <strain evidence="6">JCM 31047</strain>
    </source>
</reference>
<dbReference type="Pfam" id="PF00135">
    <property type="entry name" value="COesterase"/>
    <property type="match status" value="1"/>
</dbReference>
<dbReference type="AlphaFoldDB" id="A0A8H9GUT9"/>
<evidence type="ECO:0000256" key="2">
    <source>
        <dbReference type="ARBA" id="ARBA00022801"/>
    </source>
</evidence>
<keyword evidence="6" id="KW-1185">Reference proteome</keyword>
<dbReference type="InterPro" id="IPR029058">
    <property type="entry name" value="AB_hydrolase_fold"/>
</dbReference>
<dbReference type="EMBL" id="BMQG01000006">
    <property type="protein sequence ID" value="GGM43813.1"/>
    <property type="molecule type" value="Genomic_DNA"/>
</dbReference>
<dbReference type="GO" id="GO:0016787">
    <property type="term" value="F:hydrolase activity"/>
    <property type="evidence" value="ECO:0007669"/>
    <property type="project" value="UniProtKB-KW"/>
</dbReference>
<organism evidence="5 6">
    <name type="scientific">Deinococcus arenae</name>
    <dbReference type="NCBI Taxonomy" id="1452751"/>
    <lineage>
        <taxon>Bacteria</taxon>
        <taxon>Thermotogati</taxon>
        <taxon>Deinococcota</taxon>
        <taxon>Deinococci</taxon>
        <taxon>Deinococcales</taxon>
        <taxon>Deinococcaceae</taxon>
        <taxon>Deinococcus</taxon>
    </lineage>
</organism>
<feature type="chain" id="PRO_5034506644" description="Carboxylic ester hydrolase" evidence="3">
    <location>
        <begin position="24"/>
        <end position="532"/>
    </location>
</feature>
<keyword evidence="3" id="KW-0732">Signal</keyword>
<proteinExistence type="inferred from homology"/>
<evidence type="ECO:0000259" key="4">
    <source>
        <dbReference type="Pfam" id="PF00135"/>
    </source>
</evidence>
<dbReference type="InterPro" id="IPR050309">
    <property type="entry name" value="Type-B_Carboxylest/Lipase"/>
</dbReference>
<dbReference type="InterPro" id="IPR019819">
    <property type="entry name" value="Carboxylesterase_B_CS"/>
</dbReference>
<evidence type="ECO:0000313" key="6">
    <source>
        <dbReference type="Proteomes" id="UP000600547"/>
    </source>
</evidence>
<dbReference type="EC" id="3.1.1.-" evidence="3"/>
<evidence type="ECO:0000313" key="5">
    <source>
        <dbReference type="EMBL" id="GGM43813.1"/>
    </source>
</evidence>